<feature type="compositionally biased region" description="Basic and acidic residues" evidence="1">
    <location>
        <begin position="818"/>
        <end position="828"/>
    </location>
</feature>
<name>A0A976IFF6_BRELC</name>
<dbReference type="OrthoDB" id="79090at2759"/>
<evidence type="ECO:0000259" key="2">
    <source>
        <dbReference type="Pfam" id="PF00134"/>
    </source>
</evidence>
<dbReference type="Proteomes" id="UP000294530">
    <property type="component" value="Unassembled WGS sequence"/>
</dbReference>
<feature type="compositionally biased region" description="Low complexity" evidence="1">
    <location>
        <begin position="801"/>
        <end position="817"/>
    </location>
</feature>
<feature type="compositionally biased region" description="Basic and acidic residues" evidence="1">
    <location>
        <begin position="672"/>
        <end position="682"/>
    </location>
</feature>
<protein>
    <recommendedName>
        <fullName evidence="2">Cyclin N-terminal domain-containing protein</fullName>
    </recommendedName>
</protein>
<dbReference type="KEGG" id="blac:94352210"/>
<dbReference type="AlphaFoldDB" id="A0A976IFF6"/>
<gene>
    <name evidence="3" type="ORF">CCR75_008487</name>
</gene>
<dbReference type="InterPro" id="IPR006671">
    <property type="entry name" value="Cyclin_N"/>
</dbReference>
<accession>A0A976IFF6</accession>
<feature type="region of interest" description="Disordered" evidence="1">
    <location>
        <begin position="756"/>
        <end position="828"/>
    </location>
</feature>
<dbReference type="Gene3D" id="1.10.472.10">
    <property type="entry name" value="Cyclin-like"/>
    <property type="match status" value="2"/>
</dbReference>
<dbReference type="InterPro" id="IPR036915">
    <property type="entry name" value="Cyclin-like_sf"/>
</dbReference>
<feature type="region of interest" description="Disordered" evidence="1">
    <location>
        <begin position="672"/>
        <end position="703"/>
    </location>
</feature>
<evidence type="ECO:0000256" key="1">
    <source>
        <dbReference type="SAM" id="MobiDB-lite"/>
    </source>
</evidence>
<feature type="region of interest" description="Disordered" evidence="1">
    <location>
        <begin position="1"/>
        <end position="104"/>
    </location>
</feature>
<dbReference type="RefSeq" id="XP_067819416.1">
    <property type="nucleotide sequence ID" value="XM_067966539.1"/>
</dbReference>
<comment type="caution">
    <text evidence="3">The sequence shown here is derived from an EMBL/GenBank/DDBJ whole genome shotgun (WGS) entry which is preliminary data.</text>
</comment>
<organism evidence="3 4">
    <name type="scientific">Bremia lactucae</name>
    <name type="common">Lettuce downy mildew</name>
    <dbReference type="NCBI Taxonomy" id="4779"/>
    <lineage>
        <taxon>Eukaryota</taxon>
        <taxon>Sar</taxon>
        <taxon>Stramenopiles</taxon>
        <taxon>Oomycota</taxon>
        <taxon>Peronosporomycetes</taxon>
        <taxon>Peronosporales</taxon>
        <taxon>Peronosporaceae</taxon>
        <taxon>Bremia</taxon>
    </lineage>
</organism>
<dbReference type="Pfam" id="PF00134">
    <property type="entry name" value="Cyclin_N"/>
    <property type="match status" value="1"/>
</dbReference>
<feature type="domain" description="Cyclin N-terminal" evidence="2">
    <location>
        <begin position="354"/>
        <end position="469"/>
    </location>
</feature>
<feature type="compositionally biased region" description="Basic and acidic residues" evidence="1">
    <location>
        <begin position="853"/>
        <end position="867"/>
    </location>
</feature>
<feature type="compositionally biased region" description="Basic residues" evidence="1">
    <location>
        <begin position="69"/>
        <end position="81"/>
    </location>
</feature>
<feature type="compositionally biased region" description="Polar residues" evidence="1">
    <location>
        <begin position="95"/>
        <end position="104"/>
    </location>
</feature>
<reference evidence="3 4" key="1">
    <citation type="journal article" date="2021" name="Genome Biol.">
        <title>AFLAP: assembly-free linkage analysis pipeline using k-mers from genome sequencing data.</title>
        <authorList>
            <person name="Fletcher K."/>
            <person name="Zhang L."/>
            <person name="Gil J."/>
            <person name="Han R."/>
            <person name="Cavanaugh K."/>
            <person name="Michelmore R."/>
        </authorList>
    </citation>
    <scope>NUCLEOTIDE SEQUENCE [LARGE SCALE GENOMIC DNA]</scope>
    <source>
        <strain evidence="3 4">SF5</strain>
    </source>
</reference>
<proteinExistence type="predicted"/>
<dbReference type="EMBL" id="SHOA02000008">
    <property type="protein sequence ID" value="TDH69917.1"/>
    <property type="molecule type" value="Genomic_DNA"/>
</dbReference>
<sequence>MADTGLGSSAFLESEERVSDNPTTIELLPVDEERYESLTAPPEVFSTMESALNLECDGGDSSVPPRLPRSQKPRKRSKTPRSKSNDLTRHKKGTTRGSSDATTLFQTPDVTAMFMAPLQPERPLLSESPWEVEIAGFGTVLNNVLHCVTNRELVAKTAEYMAAYPHHALRFQIKMKQPLATSKLPFVPKAVEATRFLFIRSRANADGVRGFQSKLMLFYVLHEFLKSFEGDRLQHVQREWFQTIDEVLHACAREIRYGEKRNKEENRKRVFKTLARWEELKLFPNKIKTWKLLVLGEGKPRRAPIPLPRSESERQTEAPDQLQSFDLPPPSLSHLHLDRSNCPLVFERTDFQLKVDEKQHWRYTAIAFINLLTQCLGLNSDIALTACVYFHRVFDRGIYAQERYKFAAACVFLSAKASSKRMKLFRMVRTMYDILEKPLLAGDEELLEIERLQLLYYEMEVLQGIDFELTIDMPFYYLRRVLNNMPEKFRDSISEETQSVLEELFYLPVCVHNPPQVLGEAAAFIASWNQGKDFKFQWCSSSQRGGVLNERTAKDALQRYQVLQKWKKRQQLEFETFVKSASALEGDETDRLKLVFKSQLGGLRLDPSMIRNEAEFTKKTDDESKEWVQSRIKNEQSRHDTRLKYSSTRYRDDKETRIKVENRAESRNLSRYGLSHERERTRCRQRSQSRSISKTRYDKRSGSSMKYVSRYDYDDYDDDDRHRDYRREEDKYYARDRGSAVYRDIEYYDSSYLNHRRRKSDRNGGLSGAHERDSSSHSRSRSWSRSPRDYSRRRSKRRRIYSSYGRSDSRSRSFSRSYSRDRSSYNRVEKTSVLSTFEGNRKNKISATRSTYRHSERSHIKQERSAA</sequence>
<evidence type="ECO:0000313" key="4">
    <source>
        <dbReference type="Proteomes" id="UP000294530"/>
    </source>
</evidence>
<dbReference type="SUPFAM" id="SSF47954">
    <property type="entry name" value="Cyclin-like"/>
    <property type="match status" value="1"/>
</dbReference>
<feature type="region of interest" description="Disordered" evidence="1">
    <location>
        <begin position="846"/>
        <end position="867"/>
    </location>
</feature>
<evidence type="ECO:0000313" key="3">
    <source>
        <dbReference type="EMBL" id="TDH69917.1"/>
    </source>
</evidence>
<dbReference type="PANTHER" id="PTHR10026">
    <property type="entry name" value="CYCLIN"/>
    <property type="match status" value="1"/>
</dbReference>
<keyword evidence="4" id="KW-1185">Reference proteome</keyword>
<dbReference type="InterPro" id="IPR043198">
    <property type="entry name" value="Cyclin/Ssn8"/>
</dbReference>
<feature type="region of interest" description="Disordered" evidence="1">
    <location>
        <begin position="303"/>
        <end position="323"/>
    </location>
</feature>
<dbReference type="GO" id="GO:0006357">
    <property type="term" value="P:regulation of transcription by RNA polymerase II"/>
    <property type="evidence" value="ECO:0007669"/>
    <property type="project" value="InterPro"/>
</dbReference>
<dbReference type="GO" id="GO:0016538">
    <property type="term" value="F:cyclin-dependent protein serine/threonine kinase regulator activity"/>
    <property type="evidence" value="ECO:0007669"/>
    <property type="project" value="InterPro"/>
</dbReference>
<dbReference type="GeneID" id="94352210"/>